<evidence type="ECO:0000256" key="1">
    <source>
        <dbReference type="ARBA" id="ARBA00022692"/>
    </source>
</evidence>
<dbReference type="InterPro" id="IPR020846">
    <property type="entry name" value="MFS_dom"/>
</dbReference>
<dbReference type="CDD" id="cd17324">
    <property type="entry name" value="MFS_NepI_like"/>
    <property type="match status" value="1"/>
</dbReference>
<feature type="transmembrane region" description="Helical" evidence="4">
    <location>
        <begin position="162"/>
        <end position="182"/>
    </location>
</feature>
<dbReference type="Proteomes" id="UP000186917">
    <property type="component" value="Unassembled WGS sequence"/>
</dbReference>
<protein>
    <submittedName>
        <fullName evidence="6">Predicted arabinose efflux permease, MFS family</fullName>
    </submittedName>
</protein>
<feature type="transmembrane region" description="Helical" evidence="4">
    <location>
        <begin position="9"/>
        <end position="26"/>
    </location>
</feature>
<keyword evidence="3 4" id="KW-0472">Membrane</keyword>
<feature type="transmembrane region" description="Helical" evidence="4">
    <location>
        <begin position="133"/>
        <end position="156"/>
    </location>
</feature>
<dbReference type="EMBL" id="FTOR01000009">
    <property type="protein sequence ID" value="SIT29821.1"/>
    <property type="molecule type" value="Genomic_DNA"/>
</dbReference>
<reference evidence="7" key="1">
    <citation type="submission" date="2017-01" db="EMBL/GenBank/DDBJ databases">
        <authorList>
            <person name="Varghese N."/>
            <person name="Submissions S."/>
        </authorList>
    </citation>
    <scope>NUCLEOTIDE SEQUENCE [LARGE SCALE GENOMIC DNA]</scope>
    <source>
        <strain evidence="7">DSM 21054</strain>
    </source>
</reference>
<feature type="transmembrane region" description="Helical" evidence="4">
    <location>
        <begin position="336"/>
        <end position="354"/>
    </location>
</feature>
<evidence type="ECO:0000259" key="5">
    <source>
        <dbReference type="PROSITE" id="PS50850"/>
    </source>
</evidence>
<dbReference type="InterPro" id="IPR036259">
    <property type="entry name" value="MFS_trans_sf"/>
</dbReference>
<dbReference type="AlphaFoldDB" id="A0A173MJL1"/>
<dbReference type="SUPFAM" id="SSF103473">
    <property type="entry name" value="MFS general substrate transporter"/>
    <property type="match status" value="1"/>
</dbReference>
<feature type="domain" description="Major facilitator superfamily (MFS) profile" evidence="5">
    <location>
        <begin position="10"/>
        <end position="395"/>
    </location>
</feature>
<feature type="transmembrane region" description="Helical" evidence="4">
    <location>
        <begin position="300"/>
        <end position="324"/>
    </location>
</feature>
<sequence>MQAPGISRSRIILMAIAAGVCVANIYYNQPLLKAMATTFHTDEKHIGLSAVLTQVGYGFGLFFLVPLGDKINKKKLILFLQGCLIVLLTGIALSPNLYMLYTCCALLGLLGVAAQVILPMAAGIDPANRGRNLGIVFTGILTGVLLARVFSGFIAQWLSWRYVYGISAVMVSGVALITKYTFPDAPPAFQGTYGSLLQSTAYQLKRFSMLQRAALLGALVFGLFCSFWTTLTFHLSSAPFQYKPDTIGLFGLLAAGGALLAPVFGKLADKKSPALSQACSLGLIIASVVAMKLFPYSAGSLAIAIVVLDIGVQATLVTNATSIYTLDAASHSRINTVYMTIYFMGGAAGTFTGLQCWQAGGWQTVTWQLIIWSVLALVLVIGGIVKQRRLALTSS</sequence>
<keyword evidence="2 4" id="KW-1133">Transmembrane helix</keyword>
<dbReference type="KEGG" id="fln:FLA_3627"/>
<evidence type="ECO:0000256" key="3">
    <source>
        <dbReference type="ARBA" id="ARBA00023136"/>
    </source>
</evidence>
<feature type="transmembrane region" description="Helical" evidence="4">
    <location>
        <begin position="274"/>
        <end position="294"/>
    </location>
</feature>
<keyword evidence="1 4" id="KW-0812">Transmembrane</keyword>
<dbReference type="PANTHER" id="PTHR42910:SF1">
    <property type="entry name" value="MAJOR FACILITATOR SUPERFAMILY (MFS) PROFILE DOMAIN-CONTAINING PROTEIN"/>
    <property type="match status" value="1"/>
</dbReference>
<feature type="transmembrane region" description="Helical" evidence="4">
    <location>
        <begin position="213"/>
        <end position="235"/>
    </location>
</feature>
<dbReference type="Pfam" id="PF07690">
    <property type="entry name" value="MFS_1"/>
    <property type="match status" value="1"/>
</dbReference>
<feature type="transmembrane region" description="Helical" evidence="4">
    <location>
        <begin position="76"/>
        <end position="93"/>
    </location>
</feature>
<evidence type="ECO:0000313" key="7">
    <source>
        <dbReference type="Proteomes" id="UP000186917"/>
    </source>
</evidence>
<dbReference type="InterPro" id="IPR011701">
    <property type="entry name" value="MFS"/>
</dbReference>
<feature type="transmembrane region" description="Helical" evidence="4">
    <location>
        <begin position="247"/>
        <end position="267"/>
    </location>
</feature>
<dbReference type="RefSeq" id="WP_076381381.1">
    <property type="nucleotide sequence ID" value="NZ_AP017422.1"/>
</dbReference>
<feature type="transmembrane region" description="Helical" evidence="4">
    <location>
        <begin position="366"/>
        <end position="385"/>
    </location>
</feature>
<proteinExistence type="predicted"/>
<evidence type="ECO:0000256" key="2">
    <source>
        <dbReference type="ARBA" id="ARBA00022989"/>
    </source>
</evidence>
<dbReference type="PANTHER" id="PTHR42910">
    <property type="entry name" value="TRANSPORTER SCO4007-RELATED"/>
    <property type="match status" value="1"/>
</dbReference>
<evidence type="ECO:0000313" key="6">
    <source>
        <dbReference type="EMBL" id="SIT29821.1"/>
    </source>
</evidence>
<evidence type="ECO:0000256" key="4">
    <source>
        <dbReference type="SAM" id="Phobius"/>
    </source>
</evidence>
<dbReference type="Gene3D" id="1.20.1250.20">
    <property type="entry name" value="MFS general substrate transporter like domains"/>
    <property type="match status" value="1"/>
</dbReference>
<organism evidence="6 7">
    <name type="scientific">Filimonas lacunae</name>
    <dbReference type="NCBI Taxonomy" id="477680"/>
    <lineage>
        <taxon>Bacteria</taxon>
        <taxon>Pseudomonadati</taxon>
        <taxon>Bacteroidota</taxon>
        <taxon>Chitinophagia</taxon>
        <taxon>Chitinophagales</taxon>
        <taxon>Chitinophagaceae</taxon>
        <taxon>Filimonas</taxon>
    </lineage>
</organism>
<feature type="transmembrane region" description="Helical" evidence="4">
    <location>
        <begin position="46"/>
        <end position="64"/>
    </location>
</feature>
<dbReference type="GO" id="GO:0022857">
    <property type="term" value="F:transmembrane transporter activity"/>
    <property type="evidence" value="ECO:0007669"/>
    <property type="project" value="InterPro"/>
</dbReference>
<accession>A0A173MJL1</accession>
<gene>
    <name evidence="6" type="ORF">SAMN05421788_10948</name>
</gene>
<keyword evidence="7" id="KW-1185">Reference proteome</keyword>
<dbReference type="PROSITE" id="PS50850">
    <property type="entry name" value="MFS"/>
    <property type="match status" value="1"/>
</dbReference>
<dbReference type="OrthoDB" id="9815356at2"/>
<name>A0A173MJL1_9BACT</name>
<feature type="transmembrane region" description="Helical" evidence="4">
    <location>
        <begin position="99"/>
        <end position="121"/>
    </location>
</feature>